<dbReference type="EMBL" id="CP031023">
    <property type="protein sequence ID" value="AZA16504.1"/>
    <property type="molecule type" value="Genomic_DNA"/>
</dbReference>
<feature type="transmembrane region" description="Helical" evidence="1">
    <location>
        <begin position="154"/>
        <end position="177"/>
    </location>
</feature>
<feature type="transmembrane region" description="Helical" evidence="1">
    <location>
        <begin position="71"/>
        <end position="89"/>
    </location>
</feature>
<feature type="transmembrane region" description="Helical" evidence="1">
    <location>
        <begin position="38"/>
        <end position="59"/>
    </location>
</feature>
<protein>
    <submittedName>
        <fullName evidence="3">DUF308 domain-containing protein</fullName>
    </submittedName>
</protein>
<dbReference type="InterPro" id="IPR005325">
    <property type="entry name" value="DUF308_memb"/>
</dbReference>
<evidence type="ECO:0000313" key="4">
    <source>
        <dbReference type="Proteomes" id="UP001200334"/>
    </source>
</evidence>
<dbReference type="AlphaFoldDB" id="A0A061CBS6"/>
<dbReference type="Proteomes" id="UP001200334">
    <property type="component" value="Unassembled WGS sequence"/>
</dbReference>
<dbReference type="InterPro" id="IPR052712">
    <property type="entry name" value="Acid_resist_chaperone_HdeD"/>
</dbReference>
<dbReference type="GO" id="GO:0005886">
    <property type="term" value="C:plasma membrane"/>
    <property type="evidence" value="ECO:0007669"/>
    <property type="project" value="TreeGrafter"/>
</dbReference>
<dbReference type="Pfam" id="PF03729">
    <property type="entry name" value="DUF308"/>
    <property type="match status" value="2"/>
</dbReference>
<keyword evidence="1" id="KW-0472">Membrane</keyword>
<feature type="transmembrane region" description="Helical" evidence="1">
    <location>
        <begin position="12"/>
        <end position="32"/>
    </location>
</feature>
<accession>A0A061CBS6</accession>
<dbReference type="PANTHER" id="PTHR34989">
    <property type="entry name" value="PROTEIN HDED"/>
    <property type="match status" value="1"/>
</dbReference>
<keyword evidence="1" id="KW-1133">Transmembrane helix</keyword>
<keyword evidence="1" id="KW-0812">Transmembrane</keyword>
<dbReference type="RefSeq" id="WP_003617280.1">
    <property type="nucleotide sequence ID" value="NZ_BJLO01000012.1"/>
</dbReference>
<gene>
    <name evidence="2" type="ORF">DQL93_08405</name>
    <name evidence="3" type="ORF">LOB85_04465</name>
</gene>
<name>A0A061CBS6_LACDL</name>
<organism evidence="2">
    <name type="scientific">Lactobacillus delbrueckii subsp. lactis</name>
    <dbReference type="NCBI Taxonomy" id="29397"/>
    <lineage>
        <taxon>Bacteria</taxon>
        <taxon>Bacillati</taxon>
        <taxon>Bacillota</taxon>
        <taxon>Bacilli</taxon>
        <taxon>Lactobacillales</taxon>
        <taxon>Lactobacillaceae</taxon>
        <taxon>Lactobacillus</taxon>
    </lineage>
</organism>
<evidence type="ECO:0000256" key="1">
    <source>
        <dbReference type="SAM" id="Phobius"/>
    </source>
</evidence>
<feature type="transmembrane region" description="Helical" evidence="1">
    <location>
        <begin position="95"/>
        <end position="120"/>
    </location>
</feature>
<dbReference type="OrthoDB" id="2456403at2"/>
<evidence type="ECO:0000313" key="3">
    <source>
        <dbReference type="EMBL" id="MCD5563401.1"/>
    </source>
</evidence>
<dbReference type="PANTHER" id="PTHR34989:SF1">
    <property type="entry name" value="PROTEIN HDED"/>
    <property type="match status" value="1"/>
</dbReference>
<proteinExistence type="predicted"/>
<reference evidence="3 4" key="2">
    <citation type="submission" date="2021-12" db="EMBL/GenBank/DDBJ databases">
        <title>Antimicrobial susceptibility of Lactobacillus delbrueckii subsp. lactis obtained from milk products and other habitats.</title>
        <authorList>
            <person name="Shani N."/>
        </authorList>
    </citation>
    <scope>NUCLEOTIDE SEQUENCE [LARGE SCALE GENOMIC DNA]</scope>
    <source>
        <strain evidence="3 4">FAM 21755</strain>
    </source>
</reference>
<dbReference type="EMBL" id="JAJNUY010000013">
    <property type="protein sequence ID" value="MCD5563401.1"/>
    <property type="molecule type" value="Genomic_DNA"/>
</dbReference>
<evidence type="ECO:0000313" key="2">
    <source>
        <dbReference type="EMBL" id="AZA16504.1"/>
    </source>
</evidence>
<feature type="transmembrane region" description="Helical" evidence="1">
    <location>
        <begin position="127"/>
        <end position="148"/>
    </location>
</feature>
<sequence>MFDSGYNEKRGFDWGVFIAGVISVVLSIFLFANPGKGLRGLVIVLAVLLIMQGSAWISMYAGFHGIFGPSWTTLLSGIFDILIGIFFLWDNKVGAYTIAILVAIWFIVDSVIGIVFAWHLRFFETGWYFFFNLLLNILGLVVGVMLLLRPVIAVLSTVYLIAIYLMIFGINEIALAFMHR</sequence>
<reference evidence="2" key="1">
    <citation type="submission" date="2018-07" db="EMBL/GenBank/DDBJ databases">
        <authorList>
            <person name="Somerville V."/>
        </authorList>
    </citation>
    <scope>NUCLEOTIDE SEQUENCE</scope>
    <source>
        <strain evidence="2">NWC_2_2</strain>
    </source>
</reference>